<keyword evidence="2" id="KW-1185">Reference proteome</keyword>
<evidence type="ECO:0000313" key="2">
    <source>
        <dbReference type="Proteomes" id="UP000789920"/>
    </source>
</evidence>
<feature type="non-terminal residue" evidence="1">
    <location>
        <position position="832"/>
    </location>
</feature>
<gene>
    <name evidence="1" type="ORF">RPERSI_LOCUS8173</name>
</gene>
<feature type="non-terminal residue" evidence="1">
    <location>
        <position position="1"/>
    </location>
</feature>
<sequence>DEDYGLDFDGSLDRLLKFMQYLNNKKKGLSGKIPRADFISKIKELVAEVEQLKADKDQLATKNKELQSNLSNLQKQQLSEKKTTEEKLRQIEAKLIEVEKRPTSEELTKAVQEEKEKFKDYIKLTPEEQEKLNTYESLKAESEQLKKDLVCSKSDQPEESKTSIGQNEKIHEEEYIKKIGGLLATIIKPLYLELEELKKQLANNSLPTTNSETSLPADYKEIKEKKEEFGINRKFFEDLIENSNLSEEDKKKIGEFKDFKNDTVGEVLKAGEKDKIKDYDKLNEEIKELEQKLTKTEEEAKQKIQNLENDLDKSVQENQNILKNRELAEVQEELEELRKRPDTTISTEEFYNNYAKRKSNEQDELDKQELEKEREKSAKLEQQNNYFLQQANRILENVRIKRYALDEPVITIEKAQEKIAKLLEEKEKELEDYLQGDNSSRFVEKIFRSWGARAGFVMNKEQKEIIRELAEEGQKLEEIIEELTETDKTILKMLIAKKNPNFVKSVRNLDKIILNTLEFRVEDLIPTGFIKYPTKEDKKKSICINGSDFSRRLTISDSSRSLTKLNVNGCINLQDLSLPNNNLTDLDFLSELPNPEKLSNLEIYNNNIKPTNIAIFSKFVNLYRLKIGTMLSIFGRKHNKFYGSFETQRKWQKRTKNATLKEWGDIAELNVLPTTLMQNKITETKTNEPRAVKRIKRLEMKLDNLKLIQENISNHALIDKLQEKELAIDSEIKQLNQQMNTAITAKEQQIENLRKTKDKIIKNLELQKTQAEQEIISKNDRITQLDAVVKGSALIFQNQQQIIDDLIAKLEDEKEKNKDNAEYQKHVVSDIR</sequence>
<dbReference type="EMBL" id="CAJVQC010014580">
    <property type="protein sequence ID" value="CAG8658553.1"/>
    <property type="molecule type" value="Genomic_DNA"/>
</dbReference>
<name>A0ACA9NLF7_9GLOM</name>
<accession>A0ACA9NLF7</accession>
<evidence type="ECO:0000313" key="1">
    <source>
        <dbReference type="EMBL" id="CAG8658553.1"/>
    </source>
</evidence>
<dbReference type="Proteomes" id="UP000789920">
    <property type="component" value="Unassembled WGS sequence"/>
</dbReference>
<comment type="caution">
    <text evidence="1">The sequence shown here is derived from an EMBL/GenBank/DDBJ whole genome shotgun (WGS) entry which is preliminary data.</text>
</comment>
<protein>
    <submittedName>
        <fullName evidence="1">35296_t:CDS:1</fullName>
    </submittedName>
</protein>
<organism evidence="1 2">
    <name type="scientific">Racocetra persica</name>
    <dbReference type="NCBI Taxonomy" id="160502"/>
    <lineage>
        <taxon>Eukaryota</taxon>
        <taxon>Fungi</taxon>
        <taxon>Fungi incertae sedis</taxon>
        <taxon>Mucoromycota</taxon>
        <taxon>Glomeromycotina</taxon>
        <taxon>Glomeromycetes</taxon>
        <taxon>Diversisporales</taxon>
        <taxon>Gigasporaceae</taxon>
        <taxon>Racocetra</taxon>
    </lineage>
</organism>
<proteinExistence type="predicted"/>
<reference evidence="1" key="1">
    <citation type="submission" date="2021-06" db="EMBL/GenBank/DDBJ databases">
        <authorList>
            <person name="Kallberg Y."/>
            <person name="Tangrot J."/>
            <person name="Rosling A."/>
        </authorList>
    </citation>
    <scope>NUCLEOTIDE SEQUENCE</scope>
    <source>
        <strain evidence="1">MA461A</strain>
    </source>
</reference>